<reference evidence="5" key="2">
    <citation type="submission" date="2023-03" db="EMBL/GenBank/DDBJ databases">
        <title>Draft assemblies of triclosan tolerant bacteria isolated from returned activated sludge.</title>
        <authorList>
            <person name="Van Hamelsveld S."/>
        </authorList>
    </citation>
    <scope>NUCLEOTIDE SEQUENCE</scope>
    <source>
        <strain evidence="5">GW210015_S63</strain>
    </source>
</reference>
<dbReference type="Proteomes" id="UP000077748">
    <property type="component" value="Chromosome"/>
</dbReference>
<name>A0A1A9KJW4_9PSED</name>
<dbReference type="EMBL" id="JARJLR010000229">
    <property type="protein sequence ID" value="MDF3842624.1"/>
    <property type="molecule type" value="Genomic_DNA"/>
</dbReference>
<dbReference type="PANTHER" id="PTHR43046">
    <property type="entry name" value="GDP-MANNOSE MANNOSYL HYDROLASE"/>
    <property type="match status" value="1"/>
</dbReference>
<evidence type="ECO:0000256" key="1">
    <source>
        <dbReference type="ARBA" id="ARBA00001946"/>
    </source>
</evidence>
<evidence type="ECO:0000313" key="5">
    <source>
        <dbReference type="EMBL" id="MDF3842624.1"/>
    </source>
</evidence>
<evidence type="ECO:0000259" key="3">
    <source>
        <dbReference type="PROSITE" id="PS51462"/>
    </source>
</evidence>
<dbReference type="PANTHER" id="PTHR43046:SF16">
    <property type="entry name" value="ADP-RIBOSE PYROPHOSPHATASE YJHB-RELATED"/>
    <property type="match status" value="1"/>
</dbReference>
<keyword evidence="2" id="KW-0378">Hydrolase</keyword>
<evidence type="ECO:0000313" key="4">
    <source>
        <dbReference type="EMBL" id="ANI17897.1"/>
    </source>
</evidence>
<dbReference type="CDD" id="cd18880">
    <property type="entry name" value="NUDIX_ADPRase"/>
    <property type="match status" value="1"/>
</dbReference>
<dbReference type="Proteomes" id="UP001220662">
    <property type="component" value="Unassembled WGS sequence"/>
</dbReference>
<dbReference type="InterPro" id="IPR000086">
    <property type="entry name" value="NUDIX_hydrolase_dom"/>
</dbReference>
<dbReference type="GO" id="GO:0016787">
    <property type="term" value="F:hydrolase activity"/>
    <property type="evidence" value="ECO:0007669"/>
    <property type="project" value="UniProtKB-KW"/>
</dbReference>
<dbReference type="EMBL" id="CP015878">
    <property type="protein sequence ID" value="ANI17897.1"/>
    <property type="molecule type" value="Genomic_DNA"/>
</dbReference>
<dbReference type="SUPFAM" id="SSF55811">
    <property type="entry name" value="Nudix"/>
    <property type="match status" value="1"/>
</dbReference>
<dbReference type="InterPro" id="IPR015797">
    <property type="entry name" value="NUDIX_hydrolase-like_dom_sf"/>
</dbReference>
<dbReference type="RefSeq" id="WP_009613717.1">
    <property type="nucleotide sequence ID" value="NZ_CP015878.1"/>
</dbReference>
<dbReference type="Gene3D" id="3.90.79.10">
    <property type="entry name" value="Nucleoside Triphosphate Pyrophosphohydrolase"/>
    <property type="match status" value="1"/>
</dbReference>
<dbReference type="AlphaFoldDB" id="A0A1A9KJW4"/>
<reference evidence="4 6" key="1">
    <citation type="submission" date="2016-05" db="EMBL/GenBank/DDBJ databases">
        <title>Genome Sequence of Pseudomonas citronellolis Strain SJTE-3, an Estrogens and Persistent Organic Pollutants degradation strain.</title>
        <authorList>
            <person name="Liang R."/>
        </authorList>
    </citation>
    <scope>NUCLEOTIDE SEQUENCE [LARGE SCALE GENOMIC DNA]</scope>
    <source>
        <strain evidence="4 6">SJTE-3</strain>
    </source>
</reference>
<comment type="cofactor">
    <cofactor evidence="1">
        <name>Mg(2+)</name>
        <dbReference type="ChEBI" id="CHEBI:18420"/>
    </cofactor>
</comment>
<proteinExistence type="predicted"/>
<feature type="domain" description="Nudix hydrolase" evidence="3">
    <location>
        <begin position="4"/>
        <end position="141"/>
    </location>
</feature>
<evidence type="ECO:0000313" key="6">
    <source>
        <dbReference type="Proteomes" id="UP000077748"/>
    </source>
</evidence>
<organism evidence="4 6">
    <name type="scientific">Pseudomonas citronellolis</name>
    <dbReference type="NCBI Taxonomy" id="53408"/>
    <lineage>
        <taxon>Bacteria</taxon>
        <taxon>Pseudomonadati</taxon>
        <taxon>Pseudomonadota</taxon>
        <taxon>Gammaproteobacteria</taxon>
        <taxon>Pseudomonadales</taxon>
        <taxon>Pseudomonadaceae</taxon>
        <taxon>Pseudomonas</taxon>
    </lineage>
</organism>
<dbReference type="PROSITE" id="PS51462">
    <property type="entry name" value="NUDIX"/>
    <property type="match status" value="1"/>
</dbReference>
<accession>A0A1A9KJW4</accession>
<gene>
    <name evidence="4" type="ORF">A9C11_29600</name>
    <name evidence="5" type="ORF">P3W55_12985</name>
</gene>
<dbReference type="Pfam" id="PF00293">
    <property type="entry name" value="NUDIX"/>
    <property type="match status" value="1"/>
</dbReference>
<protein>
    <submittedName>
        <fullName evidence="5">NUDIX domain-containing protein</fullName>
    </submittedName>
    <submittedName>
        <fullName evidence="4">Pyrophosphatase</fullName>
    </submittedName>
</protein>
<sequence>MNPLQHRIRAAGLLVREQSILLVRHEVDGDVYWIPPGGGFESHSDRSTRDTVKRECREETGLEVEVGPLVYVREFAEPLAGRFHMELFYRVDAWRGDLSLDNLRGLGGDEFAIHEVAWVPRADLTALPSFYPAELLDDVWERLAAPAPLIRHLGLQV</sequence>
<evidence type="ECO:0000256" key="2">
    <source>
        <dbReference type="ARBA" id="ARBA00022801"/>
    </source>
</evidence>